<dbReference type="AlphaFoldDB" id="A0A176SYQ9"/>
<feature type="transmembrane region" description="Helical" evidence="1">
    <location>
        <begin position="67"/>
        <end position="88"/>
    </location>
</feature>
<keyword evidence="1" id="KW-0812">Transmembrane</keyword>
<proteinExistence type="predicted"/>
<evidence type="ECO:0000313" key="3">
    <source>
        <dbReference type="Proteomes" id="UP000076923"/>
    </source>
</evidence>
<dbReference type="Proteomes" id="UP000076923">
    <property type="component" value="Unassembled WGS sequence"/>
</dbReference>
<protein>
    <submittedName>
        <fullName evidence="2">Uncharacterized protein</fullName>
    </submittedName>
</protein>
<evidence type="ECO:0000256" key="1">
    <source>
        <dbReference type="SAM" id="Phobius"/>
    </source>
</evidence>
<comment type="caution">
    <text evidence="2">The sequence shown here is derived from an EMBL/GenBank/DDBJ whole genome shotgun (WGS) entry which is preliminary data.</text>
</comment>
<feature type="transmembrane region" description="Helical" evidence="1">
    <location>
        <begin position="7"/>
        <end position="27"/>
    </location>
</feature>
<evidence type="ECO:0000313" key="2">
    <source>
        <dbReference type="EMBL" id="OAD40729.1"/>
    </source>
</evidence>
<feature type="transmembrane region" description="Helical" evidence="1">
    <location>
        <begin position="33"/>
        <end position="55"/>
    </location>
</feature>
<keyword evidence="1" id="KW-1133">Transmembrane helix</keyword>
<keyword evidence="1" id="KW-0472">Membrane</keyword>
<accession>A0A176SYQ9</accession>
<keyword evidence="3" id="KW-1185">Reference proteome</keyword>
<sequence length="91" mass="10205">MNSLLAIKYSLFSFVLTIAIAILSVYMNDDNSYIISSLVGILAFIILILSIIGAIKAVKSIRETKKFQVFIAFLLNIFFLTLYSYLIISNS</sequence>
<dbReference type="RefSeq" id="WP_068452423.1">
    <property type="nucleotide sequence ID" value="NZ_CANKUV010000015.1"/>
</dbReference>
<dbReference type="STRING" id="1333662.LPB303_15855"/>
<dbReference type="EMBL" id="LVWE01000085">
    <property type="protein sequence ID" value="OAD40729.1"/>
    <property type="molecule type" value="Genomic_DNA"/>
</dbReference>
<reference evidence="2 3" key="1">
    <citation type="submission" date="2016-02" db="EMBL/GenBank/DDBJ databases">
        <title>Draft genome sequence of Polaribacter atrinae KACC17473.</title>
        <authorList>
            <person name="Shin S.-K."/>
            <person name="Yi H."/>
        </authorList>
    </citation>
    <scope>NUCLEOTIDE SEQUENCE [LARGE SCALE GENOMIC DNA]</scope>
    <source>
        <strain evidence="2 3">KACC 17473</strain>
    </source>
</reference>
<organism evidence="2 3">
    <name type="scientific">Polaribacter atrinae</name>
    <dbReference type="NCBI Taxonomy" id="1333662"/>
    <lineage>
        <taxon>Bacteria</taxon>
        <taxon>Pseudomonadati</taxon>
        <taxon>Bacteroidota</taxon>
        <taxon>Flavobacteriia</taxon>
        <taxon>Flavobacteriales</taxon>
        <taxon>Flavobacteriaceae</taxon>
    </lineage>
</organism>
<name>A0A176SYQ9_9FLAO</name>
<gene>
    <name evidence="2" type="ORF">LPB303_15855</name>
</gene>